<dbReference type="SMART" id="SM00460">
    <property type="entry name" value="TGc"/>
    <property type="match status" value="1"/>
</dbReference>
<dbReference type="PANTHER" id="PTHR33490">
    <property type="entry name" value="BLR5614 PROTEIN-RELATED"/>
    <property type="match status" value="1"/>
</dbReference>
<proteinExistence type="predicted"/>
<dbReference type="Gene3D" id="3.10.620.30">
    <property type="match status" value="1"/>
</dbReference>
<dbReference type="STRING" id="1850250.LPB142_11100"/>
<name>A0A1D9MDE4_9RHOB</name>
<dbReference type="Pfam" id="PF01841">
    <property type="entry name" value="Transglut_core"/>
    <property type="match status" value="1"/>
</dbReference>
<dbReference type="RefSeq" id="WP_071166414.1">
    <property type="nucleotide sequence ID" value="NZ_CP017781.1"/>
</dbReference>
<sequence length="263" mass="28211">MLFSVSHVTKYSYSEPVRLGPHLIRLSPRPEAGRLVGQEITVFPVPAARAEKVDLWGNRVLALDFAGETRAFRIESALRFATRAPEPAAAPAPDPAYLPNEPAAPEVARFAEGLRRAAGEGEAFATALCEALYTRTDRQIRETGAAQSATETLITARGACRDITVLAIAAARAVGMPARFVSGYQAMAESPDGRRHLHAWVEIWVAGRGWIGFDATHGTAVGAGHLPLAVAPDQAATMPVEGSFWAGRVETTLGYEIRIDTRA</sequence>
<dbReference type="AlphaFoldDB" id="A0A1D9MDE4"/>
<dbReference type="PANTHER" id="PTHR33490:SF1">
    <property type="entry name" value="SLL1233 PROTEIN"/>
    <property type="match status" value="1"/>
</dbReference>
<feature type="domain" description="Transglutaminase-like" evidence="1">
    <location>
        <begin position="152"/>
        <end position="217"/>
    </location>
</feature>
<dbReference type="Proteomes" id="UP000176562">
    <property type="component" value="Chromosome"/>
</dbReference>
<dbReference type="EMBL" id="CP017781">
    <property type="protein sequence ID" value="AOZ69800.1"/>
    <property type="molecule type" value="Genomic_DNA"/>
</dbReference>
<evidence type="ECO:0000313" key="3">
    <source>
        <dbReference type="Proteomes" id="UP000176562"/>
    </source>
</evidence>
<accession>A0A1D9MDE4</accession>
<evidence type="ECO:0000259" key="1">
    <source>
        <dbReference type="SMART" id="SM00460"/>
    </source>
</evidence>
<dbReference type="InterPro" id="IPR013589">
    <property type="entry name" value="Bac_transglu_N"/>
</dbReference>
<organism evidence="2 3">
    <name type="scientific">Rhodobacter xanthinilyticus</name>
    <dbReference type="NCBI Taxonomy" id="1850250"/>
    <lineage>
        <taxon>Bacteria</taxon>
        <taxon>Pseudomonadati</taxon>
        <taxon>Pseudomonadota</taxon>
        <taxon>Alphaproteobacteria</taxon>
        <taxon>Rhodobacterales</taxon>
        <taxon>Rhodobacter group</taxon>
        <taxon>Rhodobacter</taxon>
    </lineage>
</organism>
<dbReference type="SUPFAM" id="SSF54001">
    <property type="entry name" value="Cysteine proteinases"/>
    <property type="match status" value="1"/>
</dbReference>
<dbReference type="KEGG" id="rhp:LPB142_11100"/>
<gene>
    <name evidence="2" type="ORF">LPB142_11100</name>
</gene>
<reference evidence="2 3" key="1">
    <citation type="submission" date="2016-10" db="EMBL/GenBank/DDBJ databases">
        <title>Rhodobacter sp. LPB0142, isolated from sea water.</title>
        <authorList>
            <person name="Kim E."/>
            <person name="Yi H."/>
        </authorList>
    </citation>
    <scope>NUCLEOTIDE SEQUENCE [LARGE SCALE GENOMIC DNA]</scope>
    <source>
        <strain evidence="2 3">LPB0142</strain>
    </source>
</reference>
<dbReference type="Pfam" id="PF08379">
    <property type="entry name" value="Bact_transglu_N"/>
    <property type="match status" value="1"/>
</dbReference>
<evidence type="ECO:0000313" key="2">
    <source>
        <dbReference type="EMBL" id="AOZ69800.1"/>
    </source>
</evidence>
<dbReference type="InterPro" id="IPR002931">
    <property type="entry name" value="Transglutaminase-like"/>
</dbReference>
<protein>
    <recommendedName>
        <fullName evidence="1">Transglutaminase-like domain-containing protein</fullName>
    </recommendedName>
</protein>
<dbReference type="InterPro" id="IPR038765">
    <property type="entry name" value="Papain-like_cys_pep_sf"/>
</dbReference>
<keyword evidence="3" id="KW-1185">Reference proteome</keyword>